<evidence type="ECO:0000256" key="4">
    <source>
        <dbReference type="ARBA" id="ARBA00022728"/>
    </source>
</evidence>
<sequence length="878" mass="100487">MMADEEVMKFEITDYDLDNEFNINRPTRKISKNQQIYGIWADDSDGEEDVSGPSRPSFKGSSRGKANYAAPVSFVAGGVHQAGKKKESENKKEKKSDDEDDIEDENSNRGAPGTRRLAAMDISSEEEEEEEPRRSRSSKSRHQEVEVQGEIAGLRKKRQPINTALISQGVGGWERHTKGIGAKLLLQMGFQPGKGLGKALQGISAPVQAHLRKGRGAIGAYGPEKKTTIADTKDDSEEEEAREFVEKLSHWRKADSGQKKVKVKYVYKSVDEVLEQGKSRPIKRDHSNLSKVKVIDMTGPQKRVLSGYHAIAGQQRPADEWEYRKDKTFHNFSLPELQHNLNLLMDMCEQVNRVYMCKQVTMVSVGAHLLHLDTLLQDIIQNNQKLKYASDRLVSLEHEEQSLSTGVELEKTHIKTLEGVLDIVQNMIDKSDNKEDSLTLDQAAEAFKELQEKFYEEYRLYELGELAVSLVAPLVKEKLSTWRPLESPTEPLNLFTQWREILQADQGALSVTQDPYHKLLWESWMPSLRITVSTWNCRVCEPLVDLIQVWIPLLPGWILDNIREQLVLPRITQEVEDWNPMTDTVPIHAWIHPWLPLLGVRLETSVFPMIRHKLSKALVSWHPSDRSARLMLLPWHRVFSRGEMEAFLVKNILPKLQLALQELVINPHEQHLEQWNWVMEWKDLLPLHSLSGVLEKHFFPKWLQVLTLWLNHSPNYDEITHWYMGWKNMVSESLRAQPGIKEQFNKALELMNRAVSSGGQSGNQQPGAVESVSYLTNIEQSQLPGQRVRDRESRYELLAEAVRTASQVPQGFKELIQKRCEEQGLLFVPLTNRYREGKQIYRCGNIQLYVDRNVAFVSDNSGASWNPKSLKAVLDMAS</sequence>
<keyword evidence="4 7" id="KW-0747">Spliceosome</keyword>
<evidence type="ECO:0000256" key="8">
    <source>
        <dbReference type="SAM" id="MobiDB-lite"/>
    </source>
</evidence>
<accession>A0A7R9I5J0</accession>
<dbReference type="InterPro" id="IPR022159">
    <property type="entry name" value="STIP/TFIP11_N"/>
</dbReference>
<keyword evidence="3 7" id="KW-0507">mRNA processing</keyword>
<dbReference type="EMBL" id="OD569728">
    <property type="protein sequence ID" value="CAD7448225.1"/>
    <property type="molecule type" value="Genomic_DNA"/>
</dbReference>
<feature type="compositionally biased region" description="Basic and acidic residues" evidence="8">
    <location>
        <begin position="84"/>
        <end position="97"/>
    </location>
</feature>
<dbReference type="PROSITE" id="PS50174">
    <property type="entry name" value="G_PATCH"/>
    <property type="match status" value="1"/>
</dbReference>
<dbReference type="InterPro" id="IPR024933">
    <property type="entry name" value="TFP11"/>
</dbReference>
<feature type="region of interest" description="Disordered" evidence="8">
    <location>
        <begin position="42"/>
        <end position="156"/>
    </location>
</feature>
<dbReference type="InterPro" id="IPR022783">
    <property type="entry name" value="GCFC_dom"/>
</dbReference>
<evidence type="ECO:0000259" key="9">
    <source>
        <dbReference type="PROSITE" id="PS50174"/>
    </source>
</evidence>
<reference evidence="10" key="1">
    <citation type="submission" date="2020-11" db="EMBL/GenBank/DDBJ databases">
        <authorList>
            <person name="Tran Van P."/>
        </authorList>
    </citation>
    <scope>NUCLEOTIDE SEQUENCE</scope>
</reference>
<evidence type="ECO:0000256" key="1">
    <source>
        <dbReference type="ARBA" id="ARBA00004123"/>
    </source>
</evidence>
<keyword evidence="5 7" id="KW-0508">mRNA splicing</keyword>
<dbReference type="Pfam" id="PF07842">
    <property type="entry name" value="GCFC"/>
    <property type="match status" value="1"/>
</dbReference>
<gene>
    <name evidence="10" type="ORF">TBIB3V08_LOCUS10514</name>
</gene>
<proteinExistence type="inferred from homology"/>
<dbReference type="GO" id="GO:0071008">
    <property type="term" value="C:U2-type post-mRNA release spliceosomal complex"/>
    <property type="evidence" value="ECO:0007669"/>
    <property type="project" value="TreeGrafter"/>
</dbReference>
<dbReference type="SMART" id="SM00443">
    <property type="entry name" value="G_patch"/>
    <property type="match status" value="1"/>
</dbReference>
<evidence type="ECO:0000256" key="6">
    <source>
        <dbReference type="ARBA" id="ARBA00023242"/>
    </source>
</evidence>
<evidence type="ECO:0000256" key="5">
    <source>
        <dbReference type="ARBA" id="ARBA00023187"/>
    </source>
</evidence>
<keyword evidence="6 7" id="KW-0539">Nucleus</keyword>
<dbReference type="PANTHER" id="PTHR23329:SF1">
    <property type="entry name" value="TUFTELIN-INTERACTING PROTEIN 11"/>
    <property type="match status" value="1"/>
</dbReference>
<protein>
    <recommendedName>
        <fullName evidence="9">G-patch domain-containing protein</fullName>
    </recommendedName>
</protein>
<dbReference type="GO" id="GO:0000390">
    <property type="term" value="P:spliceosomal complex disassembly"/>
    <property type="evidence" value="ECO:0007669"/>
    <property type="project" value="InterPro"/>
</dbReference>
<evidence type="ECO:0000256" key="7">
    <source>
        <dbReference type="PIRNR" id="PIRNR017706"/>
    </source>
</evidence>
<dbReference type="Pfam" id="PF12457">
    <property type="entry name" value="TIP_N"/>
    <property type="match status" value="1"/>
</dbReference>
<evidence type="ECO:0000256" key="3">
    <source>
        <dbReference type="ARBA" id="ARBA00022664"/>
    </source>
</evidence>
<name>A0A7R9I5J0_9NEOP</name>
<dbReference type="InterPro" id="IPR045211">
    <property type="entry name" value="TFP11/STIP/Ntr1"/>
</dbReference>
<dbReference type="PANTHER" id="PTHR23329">
    <property type="entry name" value="TUFTELIN-INTERACTING PROTEIN 11-RELATED"/>
    <property type="match status" value="1"/>
</dbReference>
<comment type="similarity">
    <text evidence="2 7">Belongs to the TFP11/STIP family.</text>
</comment>
<dbReference type="GO" id="GO:0003676">
    <property type="term" value="F:nucleic acid binding"/>
    <property type="evidence" value="ECO:0007669"/>
    <property type="project" value="InterPro"/>
</dbReference>
<organism evidence="10">
    <name type="scientific">Timema bartmani</name>
    <dbReference type="NCBI Taxonomy" id="61472"/>
    <lineage>
        <taxon>Eukaryota</taxon>
        <taxon>Metazoa</taxon>
        <taxon>Ecdysozoa</taxon>
        <taxon>Arthropoda</taxon>
        <taxon>Hexapoda</taxon>
        <taxon>Insecta</taxon>
        <taxon>Pterygota</taxon>
        <taxon>Neoptera</taxon>
        <taxon>Polyneoptera</taxon>
        <taxon>Phasmatodea</taxon>
        <taxon>Timematodea</taxon>
        <taxon>Timematoidea</taxon>
        <taxon>Timematidae</taxon>
        <taxon>Timema</taxon>
    </lineage>
</organism>
<dbReference type="AlphaFoldDB" id="A0A7R9I5J0"/>
<comment type="subcellular location">
    <subcellularLocation>
        <location evidence="1 7">Nucleus</location>
    </subcellularLocation>
</comment>
<evidence type="ECO:0000313" key="10">
    <source>
        <dbReference type="EMBL" id="CAD7448225.1"/>
    </source>
</evidence>
<dbReference type="PIRSF" id="PIRSF017706">
    <property type="entry name" value="TFIP11"/>
    <property type="match status" value="1"/>
</dbReference>
<feature type="domain" description="G-patch" evidence="9">
    <location>
        <begin position="177"/>
        <end position="223"/>
    </location>
</feature>
<evidence type="ECO:0000256" key="2">
    <source>
        <dbReference type="ARBA" id="ARBA00010900"/>
    </source>
</evidence>
<dbReference type="Pfam" id="PF01585">
    <property type="entry name" value="G-patch"/>
    <property type="match status" value="1"/>
</dbReference>
<dbReference type="InterPro" id="IPR000467">
    <property type="entry name" value="G_patch_dom"/>
</dbReference>